<organism evidence="1 2">
    <name type="scientific">Dreissena polymorpha</name>
    <name type="common">Zebra mussel</name>
    <name type="synonym">Mytilus polymorpha</name>
    <dbReference type="NCBI Taxonomy" id="45954"/>
    <lineage>
        <taxon>Eukaryota</taxon>
        <taxon>Metazoa</taxon>
        <taxon>Spiralia</taxon>
        <taxon>Lophotrochozoa</taxon>
        <taxon>Mollusca</taxon>
        <taxon>Bivalvia</taxon>
        <taxon>Autobranchia</taxon>
        <taxon>Heteroconchia</taxon>
        <taxon>Euheterodonta</taxon>
        <taxon>Imparidentia</taxon>
        <taxon>Neoheterodontei</taxon>
        <taxon>Myida</taxon>
        <taxon>Dreissenoidea</taxon>
        <taxon>Dreissenidae</taxon>
        <taxon>Dreissena</taxon>
    </lineage>
</organism>
<sequence>MVPIDMCRFETCEGGGCFNELVVKDTPVNVGSGASSYVGVNTNVLGSCGCRATNFSGDIKCTPGYCYHGGQCVLDNWGVVR</sequence>
<dbReference type="Proteomes" id="UP000828390">
    <property type="component" value="Unassembled WGS sequence"/>
</dbReference>
<accession>A0A9D4RYB7</accession>
<keyword evidence="2" id="KW-1185">Reference proteome</keyword>
<gene>
    <name evidence="1" type="ORF">DPMN_007504</name>
</gene>
<protein>
    <submittedName>
        <fullName evidence="1">Uncharacterized protein</fullName>
    </submittedName>
</protein>
<evidence type="ECO:0000313" key="1">
    <source>
        <dbReference type="EMBL" id="KAH3883545.1"/>
    </source>
</evidence>
<dbReference type="EMBL" id="JAIWYP010000001">
    <property type="protein sequence ID" value="KAH3883545.1"/>
    <property type="molecule type" value="Genomic_DNA"/>
</dbReference>
<evidence type="ECO:0000313" key="2">
    <source>
        <dbReference type="Proteomes" id="UP000828390"/>
    </source>
</evidence>
<dbReference type="AlphaFoldDB" id="A0A9D4RYB7"/>
<reference evidence="1" key="2">
    <citation type="submission" date="2020-11" db="EMBL/GenBank/DDBJ databases">
        <authorList>
            <person name="McCartney M.A."/>
            <person name="Auch B."/>
            <person name="Kono T."/>
            <person name="Mallez S."/>
            <person name="Becker A."/>
            <person name="Gohl D.M."/>
            <person name="Silverstein K.A.T."/>
            <person name="Koren S."/>
            <person name="Bechman K.B."/>
            <person name="Herman A."/>
            <person name="Abrahante J.E."/>
            <person name="Garbe J."/>
        </authorList>
    </citation>
    <scope>NUCLEOTIDE SEQUENCE</scope>
    <source>
        <strain evidence="1">Duluth1</strain>
        <tissue evidence="1">Whole animal</tissue>
    </source>
</reference>
<proteinExistence type="predicted"/>
<comment type="caution">
    <text evidence="1">The sequence shown here is derived from an EMBL/GenBank/DDBJ whole genome shotgun (WGS) entry which is preliminary data.</text>
</comment>
<name>A0A9D4RYB7_DREPO</name>
<reference evidence="1" key="1">
    <citation type="journal article" date="2019" name="bioRxiv">
        <title>The Genome of the Zebra Mussel, Dreissena polymorpha: A Resource for Invasive Species Research.</title>
        <authorList>
            <person name="McCartney M.A."/>
            <person name="Auch B."/>
            <person name="Kono T."/>
            <person name="Mallez S."/>
            <person name="Zhang Y."/>
            <person name="Obille A."/>
            <person name="Becker A."/>
            <person name="Abrahante J.E."/>
            <person name="Garbe J."/>
            <person name="Badalamenti J.P."/>
            <person name="Herman A."/>
            <person name="Mangelson H."/>
            <person name="Liachko I."/>
            <person name="Sullivan S."/>
            <person name="Sone E.D."/>
            <person name="Koren S."/>
            <person name="Silverstein K.A.T."/>
            <person name="Beckman K.B."/>
            <person name="Gohl D.M."/>
        </authorList>
    </citation>
    <scope>NUCLEOTIDE SEQUENCE</scope>
    <source>
        <strain evidence="1">Duluth1</strain>
        <tissue evidence="1">Whole animal</tissue>
    </source>
</reference>